<feature type="signal peptide" evidence="1">
    <location>
        <begin position="1"/>
        <end position="22"/>
    </location>
</feature>
<keyword evidence="1" id="KW-0732">Signal</keyword>
<evidence type="ECO:0008006" key="4">
    <source>
        <dbReference type="Google" id="ProtNLM"/>
    </source>
</evidence>
<feature type="chain" id="PRO_5046287026" description="Lipoprotein" evidence="1">
    <location>
        <begin position="23"/>
        <end position="164"/>
    </location>
</feature>
<protein>
    <recommendedName>
        <fullName evidence="4">Lipoprotein</fullName>
    </recommendedName>
</protein>
<evidence type="ECO:0000256" key="1">
    <source>
        <dbReference type="SAM" id="SignalP"/>
    </source>
</evidence>
<proteinExistence type="predicted"/>
<dbReference type="RefSeq" id="WP_213501298.1">
    <property type="nucleotide sequence ID" value="NZ_CP054856.1"/>
</dbReference>
<keyword evidence="3" id="KW-1185">Reference proteome</keyword>
<gene>
    <name evidence="2" type="ORF">HT578_20675</name>
</gene>
<accession>A0ABX8ECC0</accession>
<dbReference type="EMBL" id="CP054856">
    <property type="protein sequence ID" value="QVM85796.1"/>
    <property type="molecule type" value="Genomic_DNA"/>
</dbReference>
<dbReference type="PROSITE" id="PS51257">
    <property type="entry name" value="PROKAR_LIPOPROTEIN"/>
    <property type="match status" value="1"/>
</dbReference>
<sequence>MRYRVRPAAAALVLLLTGCTQYYDLVAGKEGDSIVFFPGNWGGWSDPGCVRQVAVTPVAPDEDVMGVGVDGSGLESAPVWSQEVPPEACSATFPLAYGQALGAAGEGAPPPPPLVPGEPYMVHIITEGPDFGSGLFVIDAQGQVKNLDSAELPSAPISEASEAR</sequence>
<evidence type="ECO:0000313" key="2">
    <source>
        <dbReference type="EMBL" id="QVM85796.1"/>
    </source>
</evidence>
<name>A0ABX8ECC0_9SPHN</name>
<organism evidence="2 3">
    <name type="scientific">Novosphingobium decolorationis</name>
    <dbReference type="NCBI Taxonomy" id="2698673"/>
    <lineage>
        <taxon>Bacteria</taxon>
        <taxon>Pseudomonadati</taxon>
        <taxon>Pseudomonadota</taxon>
        <taxon>Alphaproteobacteria</taxon>
        <taxon>Sphingomonadales</taxon>
        <taxon>Sphingomonadaceae</taxon>
        <taxon>Novosphingobium</taxon>
    </lineage>
</organism>
<dbReference type="Proteomes" id="UP000677126">
    <property type="component" value="Chromosome"/>
</dbReference>
<reference evidence="2 3" key="1">
    <citation type="journal article" date="2021" name="Int. J. Syst. Evol. Microbiol.">
        <title>Novosphingobium decolorationis sp. nov., an aniline blue-decolourizing bacterium isolated from East Pacific sediment.</title>
        <authorList>
            <person name="Chen X."/>
            <person name="Dong B."/>
            <person name="Chen T."/>
            <person name="Ren N."/>
            <person name="Wang J."/>
            <person name="Xu Y."/>
            <person name="Yang J."/>
            <person name="Zhu S."/>
            <person name="Chen J."/>
        </authorList>
    </citation>
    <scope>NUCLEOTIDE SEQUENCE [LARGE SCALE GENOMIC DNA]</scope>
    <source>
        <strain evidence="2 3">502str22</strain>
    </source>
</reference>
<evidence type="ECO:0000313" key="3">
    <source>
        <dbReference type="Proteomes" id="UP000677126"/>
    </source>
</evidence>